<dbReference type="InterPro" id="IPR012394">
    <property type="entry name" value="Aldehyde_DH_NAD(P)"/>
</dbReference>
<accession>A0A1T5BBA8</accession>
<evidence type="ECO:0000313" key="9">
    <source>
        <dbReference type="Proteomes" id="UP000243406"/>
    </source>
</evidence>
<feature type="domain" description="Aldehyde dehydrogenase" evidence="7">
    <location>
        <begin position="2"/>
        <end position="451"/>
    </location>
</feature>
<evidence type="ECO:0000256" key="2">
    <source>
        <dbReference type="ARBA" id="ARBA00023002"/>
    </source>
</evidence>
<sequence>MIECKSPINSEIIATINSTKPDDLEAIYKDSADAFRIWSHLSLKERLKYMQALRKYLVEMGDELSREISKATGKPVIEAYTSEILAVIEAIKYYEKTAEDILSTKKVSSPLYFKPKKSYVEYRPLGTVLVISPWNFPFSLSMIPTISALIAGNSVILKPSFETLAVGKLIERMFTALNFPKKIVQVVYANSNSGLGEKLIDLKPNKIFFTGSTATGKKILKQASEHLIPVELELGGKDPMIVFKDANLERAASAAVWGAFTNSGQVCLSVERAYVQEEVYDEFLSLVKGKIGELWQGTEPYADLGCMTSENQVRIVKSHIEDAKLNGAELYTKAEMIDNNKFISPVLLSSVNHDMLVMREETFGPVLPVMKFRYEDEAVELANDSIYGLGASIFTSDANKASRVSSKLNAGVIAINEVIVPVANMALPFGGVKASGMGRYHGKEGLLSFVNEVGIVEDTGIKDKEIQWFPYSKNKMNLFKKMVKMLYS</sequence>
<gene>
    <name evidence="8" type="ORF">SAMN02745120_1502</name>
</gene>
<keyword evidence="9" id="KW-1185">Reference proteome</keyword>
<evidence type="ECO:0000256" key="1">
    <source>
        <dbReference type="ARBA" id="ARBA00009986"/>
    </source>
</evidence>
<dbReference type="OrthoDB" id="9762913at2"/>
<name>A0A1T5BBA8_9FIRM</name>
<dbReference type="Pfam" id="PF00171">
    <property type="entry name" value="Aldedh"/>
    <property type="match status" value="1"/>
</dbReference>
<dbReference type="InterPro" id="IPR016163">
    <property type="entry name" value="Ald_DH_C"/>
</dbReference>
<dbReference type="FunFam" id="3.40.309.10:FF:000009">
    <property type="entry name" value="Aldehyde dehydrogenase A"/>
    <property type="match status" value="1"/>
</dbReference>
<evidence type="ECO:0000256" key="3">
    <source>
        <dbReference type="PIRNR" id="PIRNR036492"/>
    </source>
</evidence>
<comment type="similarity">
    <text evidence="1 3 6">Belongs to the aldehyde dehydrogenase family.</text>
</comment>
<dbReference type="EMBL" id="FUYN01000003">
    <property type="protein sequence ID" value="SKB44574.1"/>
    <property type="molecule type" value="Genomic_DNA"/>
</dbReference>
<evidence type="ECO:0000256" key="5">
    <source>
        <dbReference type="PROSITE-ProRule" id="PRU10007"/>
    </source>
</evidence>
<evidence type="ECO:0000256" key="6">
    <source>
        <dbReference type="RuleBase" id="RU003345"/>
    </source>
</evidence>
<dbReference type="PANTHER" id="PTHR11699">
    <property type="entry name" value="ALDEHYDE DEHYDROGENASE-RELATED"/>
    <property type="match status" value="1"/>
</dbReference>
<dbReference type="InterPro" id="IPR029510">
    <property type="entry name" value="Ald_DH_CS_GLU"/>
</dbReference>
<dbReference type="Gene3D" id="3.40.605.10">
    <property type="entry name" value="Aldehyde Dehydrogenase, Chain A, domain 1"/>
    <property type="match status" value="1"/>
</dbReference>
<dbReference type="InterPro" id="IPR016162">
    <property type="entry name" value="Ald_DH_N"/>
</dbReference>
<reference evidence="9" key="1">
    <citation type="submission" date="2017-02" db="EMBL/GenBank/DDBJ databases">
        <authorList>
            <person name="Varghese N."/>
            <person name="Submissions S."/>
        </authorList>
    </citation>
    <scope>NUCLEOTIDE SEQUENCE [LARGE SCALE GENOMIC DNA]</scope>
    <source>
        <strain evidence="9">ATCC 35199</strain>
    </source>
</reference>
<dbReference type="Proteomes" id="UP000243406">
    <property type="component" value="Unassembled WGS sequence"/>
</dbReference>
<organism evidence="8 9">
    <name type="scientific">Acetoanaerobium noterae</name>
    <dbReference type="NCBI Taxonomy" id="745369"/>
    <lineage>
        <taxon>Bacteria</taxon>
        <taxon>Bacillati</taxon>
        <taxon>Bacillota</taxon>
        <taxon>Clostridia</taxon>
        <taxon>Peptostreptococcales</taxon>
        <taxon>Filifactoraceae</taxon>
        <taxon>Acetoanaerobium</taxon>
    </lineage>
</organism>
<dbReference type="PROSITE" id="PS00687">
    <property type="entry name" value="ALDEHYDE_DEHYDR_GLU"/>
    <property type="match status" value="1"/>
</dbReference>
<dbReference type="SUPFAM" id="SSF53720">
    <property type="entry name" value="ALDH-like"/>
    <property type="match status" value="1"/>
</dbReference>
<keyword evidence="2 3" id="KW-0560">Oxidoreductase</keyword>
<proteinExistence type="inferred from homology"/>
<dbReference type="GO" id="GO:0016620">
    <property type="term" value="F:oxidoreductase activity, acting on the aldehyde or oxo group of donors, NAD or NADP as acceptor"/>
    <property type="evidence" value="ECO:0007669"/>
    <property type="project" value="InterPro"/>
</dbReference>
<evidence type="ECO:0000256" key="4">
    <source>
        <dbReference type="PIRSR" id="PIRSR036492-1"/>
    </source>
</evidence>
<evidence type="ECO:0000259" key="7">
    <source>
        <dbReference type="Pfam" id="PF00171"/>
    </source>
</evidence>
<dbReference type="GO" id="GO:0006081">
    <property type="term" value="P:aldehyde metabolic process"/>
    <property type="evidence" value="ECO:0007669"/>
    <property type="project" value="InterPro"/>
</dbReference>
<dbReference type="AlphaFoldDB" id="A0A1T5BBA8"/>
<dbReference type="Gene3D" id="3.40.309.10">
    <property type="entry name" value="Aldehyde Dehydrogenase, Chain A, domain 2"/>
    <property type="match status" value="1"/>
</dbReference>
<feature type="active site" evidence="4">
    <location>
        <position position="267"/>
    </location>
</feature>
<dbReference type="InterPro" id="IPR015590">
    <property type="entry name" value="Aldehyde_DH_dom"/>
</dbReference>
<dbReference type="InterPro" id="IPR016161">
    <property type="entry name" value="Ald_DH/histidinol_DH"/>
</dbReference>
<dbReference type="CDD" id="cd07099">
    <property type="entry name" value="ALDH_DDALDH"/>
    <property type="match status" value="1"/>
</dbReference>
<dbReference type="RefSeq" id="WP_079589383.1">
    <property type="nucleotide sequence ID" value="NZ_FUYN01000003.1"/>
</dbReference>
<dbReference type="PIRSF" id="PIRSF036492">
    <property type="entry name" value="ALDH"/>
    <property type="match status" value="1"/>
</dbReference>
<feature type="active site" evidence="4 5">
    <location>
        <position position="233"/>
    </location>
</feature>
<evidence type="ECO:0000313" key="8">
    <source>
        <dbReference type="EMBL" id="SKB44574.1"/>
    </source>
</evidence>
<protein>
    <recommendedName>
        <fullName evidence="3">Aldehyde dehydrogenase</fullName>
    </recommendedName>
</protein>